<comment type="caution">
    <text evidence="3">The sequence shown here is derived from an EMBL/GenBank/DDBJ whole genome shotgun (WGS) entry which is preliminary data.</text>
</comment>
<protein>
    <recommendedName>
        <fullName evidence="2">DUF4140 domain-containing protein</fullName>
    </recommendedName>
</protein>
<feature type="region of interest" description="Disordered" evidence="1">
    <location>
        <begin position="85"/>
        <end position="107"/>
    </location>
</feature>
<evidence type="ECO:0000256" key="1">
    <source>
        <dbReference type="SAM" id="MobiDB-lite"/>
    </source>
</evidence>
<proteinExistence type="predicted"/>
<dbReference type="InterPro" id="IPR025554">
    <property type="entry name" value="DUF4140"/>
</dbReference>
<evidence type="ECO:0000313" key="3">
    <source>
        <dbReference type="EMBL" id="CAE6433149.1"/>
    </source>
</evidence>
<dbReference type="Proteomes" id="UP000663861">
    <property type="component" value="Unassembled WGS sequence"/>
</dbReference>
<reference evidence="3" key="1">
    <citation type="submission" date="2021-01" db="EMBL/GenBank/DDBJ databases">
        <authorList>
            <person name="Kaushik A."/>
        </authorList>
    </citation>
    <scope>NUCLEOTIDE SEQUENCE</scope>
    <source>
        <strain evidence="3">AG4-RS23</strain>
    </source>
</reference>
<dbReference type="PANTHER" id="PTHR31005">
    <property type="entry name" value="DUF4139 DOMAIN-CONTAINING PROTEIN"/>
    <property type="match status" value="1"/>
</dbReference>
<sequence length="126" mass="14206">MIDAPHSHIIIVNAAEQDHLIDTVTVFQAGRAEVRRRVQLQLKKGQNQISIEHLPSCLAEDSLRVQGTGTATIFDVVYHHPKPQLRHGHRQDITYSSDEEEEETESFNTIKVLKKNGVLSGTRSRS</sequence>
<organism evidence="3 4">
    <name type="scientific">Rhizoctonia solani</name>
    <dbReference type="NCBI Taxonomy" id="456999"/>
    <lineage>
        <taxon>Eukaryota</taxon>
        <taxon>Fungi</taxon>
        <taxon>Dikarya</taxon>
        <taxon>Basidiomycota</taxon>
        <taxon>Agaricomycotina</taxon>
        <taxon>Agaricomycetes</taxon>
        <taxon>Cantharellales</taxon>
        <taxon>Ceratobasidiaceae</taxon>
        <taxon>Rhizoctonia</taxon>
    </lineage>
</organism>
<feature type="domain" description="DUF4140" evidence="2">
    <location>
        <begin position="24"/>
        <end position="85"/>
    </location>
</feature>
<dbReference type="EMBL" id="CAJMWY010000419">
    <property type="protein sequence ID" value="CAE6433149.1"/>
    <property type="molecule type" value="Genomic_DNA"/>
</dbReference>
<evidence type="ECO:0000313" key="4">
    <source>
        <dbReference type="Proteomes" id="UP000663861"/>
    </source>
</evidence>
<accession>A0A8H2XPG1</accession>
<dbReference type="PANTHER" id="PTHR31005:SF8">
    <property type="entry name" value="DUF4139 DOMAIN-CONTAINING PROTEIN"/>
    <property type="match status" value="1"/>
</dbReference>
<dbReference type="AlphaFoldDB" id="A0A8H2XPG1"/>
<gene>
    <name evidence="3" type="ORF">RDB_LOCUS28857</name>
</gene>
<evidence type="ECO:0000259" key="2">
    <source>
        <dbReference type="Pfam" id="PF13600"/>
    </source>
</evidence>
<dbReference type="Pfam" id="PF13600">
    <property type="entry name" value="DUF4140"/>
    <property type="match status" value="1"/>
</dbReference>
<dbReference type="InterPro" id="IPR011935">
    <property type="entry name" value="CHP02231"/>
</dbReference>
<name>A0A8H2XPG1_9AGAM</name>